<protein>
    <recommendedName>
        <fullName evidence="4 5">Kynureninase</fullName>
        <ecNumber evidence="4 5">3.7.1.3</ecNumber>
    </recommendedName>
    <alternativeName>
        <fullName evidence="4">Biosynthesis of nicotinic acid protein 5</fullName>
    </alternativeName>
    <alternativeName>
        <fullName evidence="4">L-kynurenine hydrolase</fullName>
    </alternativeName>
</protein>
<dbReference type="SUPFAM" id="SSF53383">
    <property type="entry name" value="PLP-dependent transferases"/>
    <property type="match status" value="1"/>
</dbReference>
<dbReference type="AlphaFoldDB" id="A0A8H7U763"/>
<comment type="subcellular location">
    <subcellularLocation>
        <location evidence="4 5">Cytoplasm</location>
    </subcellularLocation>
</comment>
<feature type="binding site" evidence="4">
    <location>
        <position position="312"/>
    </location>
    <ligand>
        <name>pyridoxal 5'-phosphate</name>
        <dbReference type="ChEBI" id="CHEBI:597326"/>
    </ligand>
</feature>
<accession>A0A8H7U763</accession>
<keyword evidence="3 4" id="KW-0663">Pyridoxal phosphate</keyword>
<dbReference type="EMBL" id="JADOXO010000004">
    <property type="protein sequence ID" value="KAF9821377.1"/>
    <property type="molecule type" value="Genomic_DNA"/>
</dbReference>
<feature type="binding site" evidence="4">
    <location>
        <position position="118"/>
    </location>
    <ligand>
        <name>pyridoxal 5'-phosphate</name>
        <dbReference type="ChEBI" id="CHEBI:597326"/>
    </ligand>
</feature>
<feature type="modified residue" description="N6-(pyridoxal phosphate)lysine" evidence="4">
    <location>
        <position position="256"/>
    </location>
</feature>
<evidence type="ECO:0000259" key="6">
    <source>
        <dbReference type="Pfam" id="PF00266"/>
    </source>
</evidence>
<dbReference type="GO" id="GO:0030170">
    <property type="term" value="F:pyridoxal phosphate binding"/>
    <property type="evidence" value="ECO:0007669"/>
    <property type="project" value="UniProtKB-UniRule"/>
</dbReference>
<dbReference type="UniPathway" id="UPA00334">
    <property type="reaction ID" value="UER00455"/>
</dbReference>
<feature type="domain" description="Aminotransferase class V" evidence="6">
    <location>
        <begin position="65"/>
        <end position="272"/>
    </location>
</feature>
<dbReference type="Proteomes" id="UP000639403">
    <property type="component" value="Unassembled WGS sequence"/>
</dbReference>
<dbReference type="InterPro" id="IPR015421">
    <property type="entry name" value="PyrdxlP-dep_Trfase_major"/>
</dbReference>
<keyword evidence="1 4" id="KW-0662">Pyridine nucleotide biosynthesis</keyword>
<dbReference type="GO" id="GO:0019441">
    <property type="term" value="P:L-tryptophan catabolic process to kynurenine"/>
    <property type="evidence" value="ECO:0007669"/>
    <property type="project" value="TreeGrafter"/>
</dbReference>
<dbReference type="PANTHER" id="PTHR14084:SF0">
    <property type="entry name" value="KYNURENINASE"/>
    <property type="match status" value="1"/>
</dbReference>
<dbReference type="Pfam" id="PF00266">
    <property type="entry name" value="Aminotran_5"/>
    <property type="match status" value="1"/>
</dbReference>
<evidence type="ECO:0000313" key="7">
    <source>
        <dbReference type="EMBL" id="KAF9821377.1"/>
    </source>
</evidence>
<dbReference type="FunFam" id="3.40.640.10:FF:000031">
    <property type="entry name" value="Kynureninase"/>
    <property type="match status" value="1"/>
</dbReference>
<comment type="pathway">
    <text evidence="4 5">Amino-acid degradation; L-kynurenine degradation; L-alanine and anthranilate from L-kynurenine: step 1/1.</text>
</comment>
<comment type="caution">
    <text evidence="7">The sequence shown here is derived from an EMBL/GenBank/DDBJ whole genome shotgun (WGS) entry which is preliminary data.</text>
</comment>
<dbReference type="PANTHER" id="PTHR14084">
    <property type="entry name" value="KYNURENINASE"/>
    <property type="match status" value="1"/>
</dbReference>
<dbReference type="Pfam" id="PF22580">
    <property type="entry name" value="KYNU_C"/>
    <property type="match status" value="1"/>
</dbReference>
<evidence type="ECO:0000313" key="8">
    <source>
        <dbReference type="Proteomes" id="UP000639403"/>
    </source>
</evidence>
<comment type="function">
    <text evidence="4 5">Catalyzes the cleavage of L-kynurenine (L-Kyn) and L-3-hydroxykynurenine (L-3OHKyn) into anthranilic acid (AA) and 3-hydroxyanthranilic acid (3-OHAA), respectively.</text>
</comment>
<keyword evidence="4 5" id="KW-0963">Cytoplasm</keyword>
<dbReference type="InterPro" id="IPR010111">
    <property type="entry name" value="Kynureninase"/>
</dbReference>
<evidence type="ECO:0000256" key="5">
    <source>
        <dbReference type="PIRNR" id="PIRNR038800"/>
    </source>
</evidence>
<comment type="cofactor">
    <cofactor evidence="4 5">
        <name>pyridoxal 5'-phosphate</name>
        <dbReference type="ChEBI" id="CHEBI:597326"/>
    </cofactor>
</comment>
<feature type="binding site" evidence="4">
    <location>
        <position position="201"/>
    </location>
    <ligand>
        <name>pyridoxal 5'-phosphate</name>
        <dbReference type="ChEBI" id="CHEBI:597326"/>
    </ligand>
</feature>
<name>A0A8H7U763_9APHY</name>
<dbReference type="Gene3D" id="3.40.640.10">
    <property type="entry name" value="Type I PLP-dependent aspartate aminotransferase-like (Major domain)"/>
    <property type="match status" value="1"/>
</dbReference>
<sequence>MSSAADIFKPAPGDDPLRAFRAEFAIPTNRQMKATAVGPELADAPCTYLCGNSLGAQPRRARQLVQEELDVWATQGVEGHFDHPHGRDWMHIADTVHPVFAELVGAQESEVACMGTLTANLHLLLNTFYRPTATRYKILCEARAFPSDQYAMASQAAAHGLDPATAILELAPRAGEHTLRTSDILDAIAREGPSLALVLFSGVQYYTGQLFAIEAITRAAHAQGCICGWDLAHAAGNVPLALHDWGVDFAAWCTYKYLNAGPGAIGGIFVHERWADEPIRAAGWWGHDAHTRFAMPATFARIRGAQGFQQSNPSVLATAALLGSLGVFRAAGGMGPLRARSVRLTGYLEALLRVSRFFVDVQASEGGRTGVGVTIITPADAAERGAQLSLLFLPAGRGVMPRVLQGLGERGVVGDSRRPDVIRLAPCPLYNSWEDVERAVSVLNEVLEVVEQEGLGGNEAST</sequence>
<dbReference type="Gene3D" id="3.90.1150.10">
    <property type="entry name" value="Aspartate Aminotransferase, domain 1"/>
    <property type="match status" value="1"/>
</dbReference>
<comment type="catalytic activity">
    <reaction evidence="4 5">
        <text>L-kynurenine + H2O = anthranilate + L-alanine + H(+)</text>
        <dbReference type="Rhea" id="RHEA:16813"/>
        <dbReference type="ChEBI" id="CHEBI:15377"/>
        <dbReference type="ChEBI" id="CHEBI:15378"/>
        <dbReference type="ChEBI" id="CHEBI:16567"/>
        <dbReference type="ChEBI" id="CHEBI:57959"/>
        <dbReference type="ChEBI" id="CHEBI:57972"/>
        <dbReference type="EC" id="3.7.1.3"/>
    </reaction>
</comment>
<feature type="binding site" evidence="4">
    <location>
        <position position="117"/>
    </location>
    <ligand>
        <name>pyridoxal 5'-phosphate</name>
        <dbReference type="ChEBI" id="CHEBI:597326"/>
    </ligand>
</feature>
<comment type="catalytic activity">
    <reaction evidence="5">
        <text>3-hydroxy-L-kynurenine + H2O = 3-hydroxyanthranilate + L-alanine + H(+)</text>
        <dbReference type="Rhea" id="RHEA:25143"/>
        <dbReference type="ChEBI" id="CHEBI:15377"/>
        <dbReference type="ChEBI" id="CHEBI:15378"/>
        <dbReference type="ChEBI" id="CHEBI:36559"/>
        <dbReference type="ChEBI" id="CHEBI:57972"/>
        <dbReference type="ChEBI" id="CHEBI:58125"/>
        <dbReference type="EC" id="3.7.1.3"/>
    </reaction>
</comment>
<dbReference type="GO" id="GO:0034354">
    <property type="term" value="P:'de novo' NAD+ biosynthetic process from L-tryptophan"/>
    <property type="evidence" value="ECO:0007669"/>
    <property type="project" value="UniProtKB-UniRule"/>
</dbReference>
<reference evidence="7" key="1">
    <citation type="submission" date="2020-11" db="EMBL/GenBank/DDBJ databases">
        <authorList>
            <person name="Koelle M."/>
            <person name="Horta M.A.C."/>
            <person name="Nowrousian M."/>
            <person name="Ohm R.A."/>
            <person name="Benz P."/>
            <person name="Pilgard A."/>
        </authorList>
    </citation>
    <scope>NUCLEOTIDE SEQUENCE</scope>
    <source>
        <strain evidence="7">FPRL280</strain>
    </source>
</reference>
<dbReference type="GO" id="GO:0019805">
    <property type="term" value="P:quinolinate biosynthetic process"/>
    <property type="evidence" value="ECO:0007669"/>
    <property type="project" value="UniProtKB-UniRule"/>
</dbReference>
<dbReference type="UniPathway" id="UPA00253">
    <property type="reaction ID" value="UER00329"/>
</dbReference>
<feature type="binding site" evidence="4">
    <location>
        <position position="255"/>
    </location>
    <ligand>
        <name>pyridoxal 5'-phosphate</name>
        <dbReference type="ChEBI" id="CHEBI:597326"/>
    </ligand>
</feature>
<feature type="binding site" evidence="4">
    <location>
        <begin position="145"/>
        <end position="148"/>
    </location>
    <ligand>
        <name>pyridoxal 5'-phosphate</name>
        <dbReference type="ChEBI" id="CHEBI:597326"/>
    </ligand>
</feature>
<dbReference type="GO" id="GO:0043420">
    <property type="term" value="P:anthranilate metabolic process"/>
    <property type="evidence" value="ECO:0007669"/>
    <property type="project" value="UniProtKB-UniRule"/>
</dbReference>
<dbReference type="InterPro" id="IPR015424">
    <property type="entry name" value="PyrdxlP-dep_Trfase"/>
</dbReference>
<evidence type="ECO:0000256" key="2">
    <source>
        <dbReference type="ARBA" id="ARBA00022801"/>
    </source>
</evidence>
<reference evidence="7" key="2">
    <citation type="journal article" name="Front. Microbiol.">
        <title>Degradative Capacity of Two Strains of Rhodonia placenta: From Phenotype to Genotype.</title>
        <authorList>
            <person name="Kolle M."/>
            <person name="Horta M.A.C."/>
            <person name="Nowrousian M."/>
            <person name="Ohm R.A."/>
            <person name="Benz J.P."/>
            <person name="Pilgard A."/>
        </authorList>
    </citation>
    <scope>NUCLEOTIDE SEQUENCE</scope>
    <source>
        <strain evidence="7">FPRL280</strain>
    </source>
</reference>
<dbReference type="InterPro" id="IPR000192">
    <property type="entry name" value="Aminotrans_V_dom"/>
</dbReference>
<keyword evidence="2 4" id="KW-0378">Hydrolase</keyword>
<feature type="binding site" evidence="4">
    <location>
        <position position="284"/>
    </location>
    <ligand>
        <name>pyridoxal 5'-phosphate</name>
        <dbReference type="ChEBI" id="CHEBI:597326"/>
    </ligand>
</feature>
<dbReference type="EC" id="3.7.1.3" evidence="4 5"/>
<evidence type="ECO:0000256" key="3">
    <source>
        <dbReference type="ARBA" id="ARBA00022898"/>
    </source>
</evidence>
<evidence type="ECO:0000256" key="1">
    <source>
        <dbReference type="ARBA" id="ARBA00022642"/>
    </source>
</evidence>
<proteinExistence type="inferred from homology"/>
<organism evidence="7 8">
    <name type="scientific">Rhodonia placenta</name>
    <dbReference type="NCBI Taxonomy" id="104341"/>
    <lineage>
        <taxon>Eukaryota</taxon>
        <taxon>Fungi</taxon>
        <taxon>Dikarya</taxon>
        <taxon>Basidiomycota</taxon>
        <taxon>Agaricomycotina</taxon>
        <taxon>Agaricomycetes</taxon>
        <taxon>Polyporales</taxon>
        <taxon>Adustoporiaceae</taxon>
        <taxon>Rhodonia</taxon>
    </lineage>
</organism>
<comment type="subunit">
    <text evidence="4 5">Homodimer.</text>
</comment>
<dbReference type="InterPro" id="IPR015422">
    <property type="entry name" value="PyrdxlP-dep_Trfase_small"/>
</dbReference>
<dbReference type="PIRSF" id="PIRSF038800">
    <property type="entry name" value="KYNU"/>
    <property type="match status" value="1"/>
</dbReference>
<comment type="pathway">
    <text evidence="4 5">Cofactor biosynthesis; NAD(+) biosynthesis; quinolinate from L-kynurenine: step 2/3.</text>
</comment>
<evidence type="ECO:0000256" key="4">
    <source>
        <dbReference type="HAMAP-Rule" id="MF_03017"/>
    </source>
</evidence>
<dbReference type="HAMAP" id="MF_01970">
    <property type="entry name" value="Kynureninase"/>
    <property type="match status" value="1"/>
</dbReference>
<feature type="binding site" evidence="4">
    <location>
        <position position="230"/>
    </location>
    <ligand>
        <name>pyridoxal 5'-phosphate</name>
        <dbReference type="ChEBI" id="CHEBI:597326"/>
    </ligand>
</feature>
<gene>
    <name evidence="4" type="primary">BNA5</name>
    <name evidence="7" type="ORF">IEO21_00623</name>
</gene>
<dbReference type="GO" id="GO:0030429">
    <property type="term" value="F:kynureninase activity"/>
    <property type="evidence" value="ECO:0007669"/>
    <property type="project" value="UniProtKB-UniRule"/>
</dbReference>
<dbReference type="NCBIfam" id="TIGR01814">
    <property type="entry name" value="kynureninase"/>
    <property type="match status" value="1"/>
</dbReference>
<dbReference type="GO" id="GO:0005737">
    <property type="term" value="C:cytoplasm"/>
    <property type="evidence" value="ECO:0007669"/>
    <property type="project" value="UniProtKB-SubCell"/>
</dbReference>
<comment type="similarity">
    <text evidence="4 5">Belongs to the kynureninase family.</text>
</comment>
<dbReference type="GO" id="GO:0097053">
    <property type="term" value="P:L-kynurenine catabolic process"/>
    <property type="evidence" value="ECO:0007669"/>
    <property type="project" value="UniProtKB-UniRule"/>
</dbReference>
<feature type="binding site" evidence="4">
    <location>
        <position position="233"/>
    </location>
    <ligand>
        <name>pyridoxal 5'-phosphate</name>
        <dbReference type="ChEBI" id="CHEBI:597326"/>
    </ligand>
</feature>